<keyword evidence="2" id="KW-0949">S-adenosyl-L-methionine</keyword>
<protein>
    <submittedName>
        <fullName evidence="8">Radical SAM superfamily enzyme YgiQ, UPF0313 family</fullName>
    </submittedName>
</protein>
<dbReference type="GO" id="GO:0003824">
    <property type="term" value="F:catalytic activity"/>
    <property type="evidence" value="ECO:0007669"/>
    <property type="project" value="InterPro"/>
</dbReference>
<evidence type="ECO:0000256" key="5">
    <source>
        <dbReference type="ARBA" id="ARBA00023014"/>
    </source>
</evidence>
<dbReference type="InterPro" id="IPR051198">
    <property type="entry name" value="BchE-like"/>
</dbReference>
<organism evidence="8 9">
    <name type="scientific">Dokdonia pacifica</name>
    <dbReference type="NCBI Taxonomy" id="1627892"/>
    <lineage>
        <taxon>Bacteria</taxon>
        <taxon>Pseudomonadati</taxon>
        <taxon>Bacteroidota</taxon>
        <taxon>Flavobacteriia</taxon>
        <taxon>Flavobacteriales</taxon>
        <taxon>Flavobacteriaceae</taxon>
        <taxon>Dokdonia</taxon>
    </lineage>
</organism>
<dbReference type="AlphaFoldDB" id="A0A239C983"/>
<feature type="domain" description="B12-binding" evidence="6">
    <location>
        <begin position="1"/>
        <end position="112"/>
    </location>
</feature>
<accession>A0A239C983</accession>
<evidence type="ECO:0000256" key="4">
    <source>
        <dbReference type="ARBA" id="ARBA00023004"/>
    </source>
</evidence>
<gene>
    <name evidence="8" type="ORF">SAMN06265376_107187</name>
</gene>
<proteinExistence type="predicted"/>
<dbReference type="SFLD" id="SFLDS00029">
    <property type="entry name" value="Radical_SAM"/>
    <property type="match status" value="1"/>
</dbReference>
<dbReference type="GO" id="GO:0046872">
    <property type="term" value="F:metal ion binding"/>
    <property type="evidence" value="ECO:0007669"/>
    <property type="project" value="UniProtKB-KW"/>
</dbReference>
<reference evidence="8 9" key="1">
    <citation type="submission" date="2017-06" db="EMBL/GenBank/DDBJ databases">
        <authorList>
            <person name="Kim H.J."/>
            <person name="Triplett B.A."/>
        </authorList>
    </citation>
    <scope>NUCLEOTIDE SEQUENCE [LARGE SCALE GENOMIC DNA]</scope>
    <source>
        <strain evidence="8 9">DSM 25597</strain>
    </source>
</reference>
<keyword evidence="3" id="KW-0479">Metal-binding</keyword>
<dbReference type="RefSeq" id="WP_089373184.1">
    <property type="nucleotide sequence ID" value="NZ_BMEP01000004.1"/>
</dbReference>
<dbReference type="SMART" id="SM00729">
    <property type="entry name" value="Elp3"/>
    <property type="match status" value="1"/>
</dbReference>
<dbReference type="PROSITE" id="PS51918">
    <property type="entry name" value="RADICAL_SAM"/>
    <property type="match status" value="1"/>
</dbReference>
<dbReference type="GO" id="GO:0051536">
    <property type="term" value="F:iron-sulfur cluster binding"/>
    <property type="evidence" value="ECO:0007669"/>
    <property type="project" value="UniProtKB-KW"/>
</dbReference>
<dbReference type="CDD" id="cd01335">
    <property type="entry name" value="Radical_SAM"/>
    <property type="match status" value="1"/>
</dbReference>
<dbReference type="SFLD" id="SFLDG01082">
    <property type="entry name" value="B12-binding_domain_containing"/>
    <property type="match status" value="1"/>
</dbReference>
<evidence type="ECO:0000259" key="6">
    <source>
        <dbReference type="PROSITE" id="PS51332"/>
    </source>
</evidence>
<dbReference type="InterPro" id="IPR006638">
    <property type="entry name" value="Elp3/MiaA/NifB-like_rSAM"/>
</dbReference>
<evidence type="ECO:0000256" key="3">
    <source>
        <dbReference type="ARBA" id="ARBA00022723"/>
    </source>
</evidence>
<dbReference type="OrthoDB" id="9801424at2"/>
<dbReference type="Gene3D" id="3.80.30.20">
    <property type="entry name" value="tm_1862 like domain"/>
    <property type="match status" value="1"/>
</dbReference>
<dbReference type="Gene3D" id="3.40.50.280">
    <property type="entry name" value="Cobalamin-binding domain"/>
    <property type="match status" value="1"/>
</dbReference>
<dbReference type="EMBL" id="FZNY01000007">
    <property type="protein sequence ID" value="SNS16519.1"/>
    <property type="molecule type" value="Genomic_DNA"/>
</dbReference>
<dbReference type="InterPro" id="IPR058240">
    <property type="entry name" value="rSAM_sf"/>
</dbReference>
<dbReference type="Pfam" id="PF04055">
    <property type="entry name" value="Radical_SAM"/>
    <property type="match status" value="1"/>
</dbReference>
<keyword evidence="4" id="KW-0408">Iron</keyword>
<dbReference type="PANTHER" id="PTHR43409:SF16">
    <property type="entry name" value="SLR0320 PROTEIN"/>
    <property type="match status" value="1"/>
</dbReference>
<keyword evidence="9" id="KW-1185">Reference proteome</keyword>
<sequence length="653" mass="74809">MQEVKENVEFLFLEYPRKTDVSKIVNDILEVDADLIAISDYSWNHKKICDTLNILSVEGKLPKILIGGPNCSGKQGEEILEKYPIVSCLVEGEGEPAFADICLALVQDKELFINSRNCVFKDINGQIVRPNIGHRIELLDDVPSPYISGIIKPRPSPVFYETNRGCPYRCSFCYWGNGNSKVYRMSLERVREEMEFFAKNRVRAFWLADANFGIFPSDAEIAEIIVDVNKQNGLPFKSVGVNWAKNSSDRILEIASIFQKGGISCATTIALQTVTTKAEEFSKRYSMSPYKFMNLLRSADKRNIDTYTDIIIGLPGESLEDFLNGIYIVTSSLVPSLKIHQLVLIPGTEFYDKKEQLGLLTTADVVTEPVPDAEKSDYYDCTVMSNPLLKVEDMKSGRYFMGIVHFLHNHNLGQMTNHFLSKYDITNKEVFLFMNDVLQNDELLSSNENYQDFLFELKKIFKYFIDKFGVDDNQYMMTISHSIWFKTNQKTGLKENNTPILKAFIHDFYTALCEKYDCCRSQEEKLLLHEIIEYNLLIAPKPSWKPKDSYEFQYNVHEICSDLKNTVLNTTDLLEGKKNTKSGNITPWVDLPKIIAKETKKLMSNSYLESKHYTISYVVKNPWGIPPSKENIDWLLNSKSKHCVVHPLVSKIT</sequence>
<dbReference type="Proteomes" id="UP000198379">
    <property type="component" value="Unassembled WGS sequence"/>
</dbReference>
<dbReference type="GO" id="GO:0031419">
    <property type="term" value="F:cobalamin binding"/>
    <property type="evidence" value="ECO:0007669"/>
    <property type="project" value="InterPro"/>
</dbReference>
<dbReference type="PROSITE" id="PS51332">
    <property type="entry name" value="B12_BINDING"/>
    <property type="match status" value="1"/>
</dbReference>
<dbReference type="SUPFAM" id="SSF102114">
    <property type="entry name" value="Radical SAM enzymes"/>
    <property type="match status" value="1"/>
</dbReference>
<name>A0A239C983_9FLAO</name>
<evidence type="ECO:0000256" key="1">
    <source>
        <dbReference type="ARBA" id="ARBA00001966"/>
    </source>
</evidence>
<keyword evidence="5" id="KW-0411">Iron-sulfur</keyword>
<evidence type="ECO:0000259" key="7">
    <source>
        <dbReference type="PROSITE" id="PS51918"/>
    </source>
</evidence>
<dbReference type="InterPro" id="IPR007197">
    <property type="entry name" value="rSAM"/>
</dbReference>
<evidence type="ECO:0000256" key="2">
    <source>
        <dbReference type="ARBA" id="ARBA00022691"/>
    </source>
</evidence>
<feature type="domain" description="Radical SAM core" evidence="7">
    <location>
        <begin position="152"/>
        <end position="380"/>
    </location>
</feature>
<evidence type="ECO:0000313" key="9">
    <source>
        <dbReference type="Proteomes" id="UP000198379"/>
    </source>
</evidence>
<dbReference type="InterPro" id="IPR006158">
    <property type="entry name" value="Cobalamin-bd"/>
</dbReference>
<dbReference type="InterPro" id="IPR023404">
    <property type="entry name" value="rSAM_horseshoe"/>
</dbReference>
<evidence type="ECO:0000313" key="8">
    <source>
        <dbReference type="EMBL" id="SNS16519.1"/>
    </source>
</evidence>
<comment type="cofactor">
    <cofactor evidence="1">
        <name>[4Fe-4S] cluster</name>
        <dbReference type="ChEBI" id="CHEBI:49883"/>
    </cofactor>
</comment>
<dbReference type="PANTHER" id="PTHR43409">
    <property type="entry name" value="ANAEROBIC MAGNESIUM-PROTOPORPHYRIN IX MONOMETHYL ESTER CYCLASE-RELATED"/>
    <property type="match status" value="1"/>
</dbReference>
<dbReference type="GO" id="GO:0005829">
    <property type="term" value="C:cytosol"/>
    <property type="evidence" value="ECO:0007669"/>
    <property type="project" value="TreeGrafter"/>
</dbReference>